<dbReference type="Proteomes" id="UP000800082">
    <property type="component" value="Unassembled WGS sequence"/>
</dbReference>
<dbReference type="GeneID" id="54351905"/>
<proteinExistence type="predicted"/>
<dbReference type="EMBL" id="ML979006">
    <property type="protein sequence ID" value="KAF1923393.1"/>
    <property type="molecule type" value="Genomic_DNA"/>
</dbReference>
<accession>A0A6A5R703</accession>
<name>A0A6A5R703_9PLEO</name>
<feature type="non-terminal residue" evidence="1">
    <location>
        <position position="1"/>
    </location>
</feature>
<gene>
    <name evidence="1" type="ORF">M421DRAFT_425917</name>
</gene>
<organism evidence="1 2">
    <name type="scientific">Didymella exigua CBS 183.55</name>
    <dbReference type="NCBI Taxonomy" id="1150837"/>
    <lineage>
        <taxon>Eukaryota</taxon>
        <taxon>Fungi</taxon>
        <taxon>Dikarya</taxon>
        <taxon>Ascomycota</taxon>
        <taxon>Pezizomycotina</taxon>
        <taxon>Dothideomycetes</taxon>
        <taxon>Pleosporomycetidae</taxon>
        <taxon>Pleosporales</taxon>
        <taxon>Pleosporineae</taxon>
        <taxon>Didymellaceae</taxon>
        <taxon>Didymella</taxon>
    </lineage>
</organism>
<evidence type="ECO:0000313" key="2">
    <source>
        <dbReference type="Proteomes" id="UP000800082"/>
    </source>
</evidence>
<evidence type="ECO:0008006" key="3">
    <source>
        <dbReference type="Google" id="ProtNLM"/>
    </source>
</evidence>
<reference evidence="1" key="1">
    <citation type="journal article" date="2020" name="Stud. Mycol.">
        <title>101 Dothideomycetes genomes: a test case for predicting lifestyles and emergence of pathogens.</title>
        <authorList>
            <person name="Haridas S."/>
            <person name="Albert R."/>
            <person name="Binder M."/>
            <person name="Bloem J."/>
            <person name="Labutti K."/>
            <person name="Salamov A."/>
            <person name="Andreopoulos B."/>
            <person name="Baker S."/>
            <person name="Barry K."/>
            <person name="Bills G."/>
            <person name="Bluhm B."/>
            <person name="Cannon C."/>
            <person name="Castanera R."/>
            <person name="Culley D."/>
            <person name="Daum C."/>
            <person name="Ezra D."/>
            <person name="Gonzalez J."/>
            <person name="Henrissat B."/>
            <person name="Kuo A."/>
            <person name="Liang C."/>
            <person name="Lipzen A."/>
            <person name="Lutzoni F."/>
            <person name="Magnuson J."/>
            <person name="Mondo S."/>
            <person name="Nolan M."/>
            <person name="Ohm R."/>
            <person name="Pangilinan J."/>
            <person name="Park H.-J."/>
            <person name="Ramirez L."/>
            <person name="Alfaro M."/>
            <person name="Sun H."/>
            <person name="Tritt A."/>
            <person name="Yoshinaga Y."/>
            <person name="Zwiers L.-H."/>
            <person name="Turgeon B."/>
            <person name="Goodwin S."/>
            <person name="Spatafora J."/>
            <person name="Crous P."/>
            <person name="Grigoriev I."/>
        </authorList>
    </citation>
    <scope>NUCLEOTIDE SEQUENCE</scope>
    <source>
        <strain evidence="1">CBS 183.55</strain>
    </source>
</reference>
<dbReference type="RefSeq" id="XP_033443646.1">
    <property type="nucleotide sequence ID" value="XM_033594237.1"/>
</dbReference>
<protein>
    <recommendedName>
        <fullName evidence="3">HTH psq-type domain-containing protein</fullName>
    </recommendedName>
</protein>
<sequence>RLQLALQAYNTGQFQSYRAAAAAFNVNQRRLSERASNTPFQLNVRANCQKLTTTKEQIIIGIIGLIKVVTGAKRRARPELVQPGDQEWVTVIQSICAAGYATLPFIIYKGRIHISAWYEETDIPHN</sequence>
<keyword evidence="2" id="KW-1185">Reference proteome</keyword>
<evidence type="ECO:0000313" key="1">
    <source>
        <dbReference type="EMBL" id="KAF1923393.1"/>
    </source>
</evidence>
<dbReference type="OrthoDB" id="3762113at2759"/>
<dbReference type="AlphaFoldDB" id="A0A6A5R703"/>